<dbReference type="AlphaFoldDB" id="A0A2I0R4U0"/>
<proteinExistence type="predicted"/>
<dbReference type="Proteomes" id="UP000236654">
    <property type="component" value="Unassembled WGS sequence"/>
</dbReference>
<feature type="region of interest" description="Disordered" evidence="1">
    <location>
        <begin position="299"/>
        <end position="370"/>
    </location>
</feature>
<name>A0A2I0R4U0_9FLAO</name>
<organism evidence="2 3">
    <name type="scientific">Brumimicrobium salinarum</name>
    <dbReference type="NCBI Taxonomy" id="2058658"/>
    <lineage>
        <taxon>Bacteria</taxon>
        <taxon>Pseudomonadati</taxon>
        <taxon>Bacteroidota</taxon>
        <taxon>Flavobacteriia</taxon>
        <taxon>Flavobacteriales</taxon>
        <taxon>Crocinitomicaceae</taxon>
        <taxon>Brumimicrobium</taxon>
    </lineage>
</organism>
<evidence type="ECO:0000313" key="3">
    <source>
        <dbReference type="Proteomes" id="UP000236654"/>
    </source>
</evidence>
<reference evidence="2 3" key="1">
    <citation type="submission" date="2017-12" db="EMBL/GenBank/DDBJ databases">
        <title>The draft genome sequence of Brumimicrobium saltpan LHR20.</title>
        <authorList>
            <person name="Do Z.-J."/>
            <person name="Luo H.-R."/>
        </authorList>
    </citation>
    <scope>NUCLEOTIDE SEQUENCE [LARGE SCALE GENOMIC DNA]</scope>
    <source>
        <strain evidence="2 3">LHR20</strain>
    </source>
</reference>
<gene>
    <name evidence="2" type="ORF">CW751_03490</name>
</gene>
<evidence type="ECO:0000313" key="2">
    <source>
        <dbReference type="EMBL" id="PKR81601.1"/>
    </source>
</evidence>
<keyword evidence="3" id="KW-1185">Reference proteome</keyword>
<dbReference type="OrthoDB" id="788168at2"/>
<accession>A0A2I0R4U0</accession>
<dbReference type="EMBL" id="PJNI01000002">
    <property type="protein sequence ID" value="PKR81601.1"/>
    <property type="molecule type" value="Genomic_DNA"/>
</dbReference>
<evidence type="ECO:0000256" key="1">
    <source>
        <dbReference type="SAM" id="MobiDB-lite"/>
    </source>
</evidence>
<protein>
    <submittedName>
        <fullName evidence="2">Uncharacterized protein</fullName>
    </submittedName>
</protein>
<dbReference type="RefSeq" id="WP_101333615.1">
    <property type="nucleotide sequence ID" value="NZ_PJNI01000002.1"/>
</dbReference>
<feature type="compositionally biased region" description="Basic residues" evidence="1">
    <location>
        <begin position="360"/>
        <end position="370"/>
    </location>
</feature>
<sequence length="370" mass="43612">MKYIISITFIFLIALQIVGQKNYTQLREKEVELNNLLSELRTTKGDEELKKVNEKFKTLFKKTLNIEGAFDFPFKALKTVGKIKSDDELVRVISWNVQYEDLMHDYFAFVMKKDERRNRMYVTELNRKPQHFGMIQHETVTHENWYGALYYDIIDVQRRNRTYYTLLGYDANDQRSSIKLIDVLYFTGKIPNFGYPLFEVQQGRAKRVIFEHSNKATMSLRFDNKRNKIVFDHLTPESPGLKEFREFYVPDMSYDAYEWNGKQWILHEDIIAVNKSKEDQVNLKAYDSEKDTVITIPAKSQWIDPTDPNSPLDGGAHQAVTPDDLNDEKKNKKSTRRKERNTIKTPPSNHKGVSFSNLNGKKKKKKRKKR</sequence>
<comment type="caution">
    <text evidence="2">The sequence shown here is derived from an EMBL/GenBank/DDBJ whole genome shotgun (WGS) entry which is preliminary data.</text>
</comment>